<gene>
    <name evidence="2" type="ORF">PCASD_08351</name>
</gene>
<sequence length="481" mass="55569">MQSAWVLFLICAAYGLCVNDPYVDIEMEKTISYIIPSESTRGHPLSRKESSTKLLRTDIQKVIDSSHFNPLGYLGQFHHILIVGLLELNACSTKLEVGDTWEHHVMSTVNPDYLEKISLDGMKRSVLAPGKESSTPGKKCFPPDNTNKSLRVLADKFKSWYIHSAKQFNFQNDRVLVAGSLDKITQWNLEDLTPEEWNLAVRFYHLSIMWKRKMLIHDIVTQMAIFGHFGKDPNPIPETITQIYGDGITGFDKASMRRLHEWVQSPCCYGNAGELNNILNKIIPNPHVMTQTFFQYVGNSIKYQSQEYFVVRELVALCRKQAPTMKLRNSMFWEDLDKIANEEQMQPFMRAYRDLCNYFKNGTPLGKTFEYYQTISHITLELIKFRVDETKKLNRTLIIHLPGASGDIQESQLWPFAKRPLGKIESSVLIDKLNLFMNYASEHDQFKKKWRERFFPFKSPSHTISNSQNSITALHNVFTSC</sequence>
<reference evidence="2 3" key="1">
    <citation type="submission" date="2017-11" db="EMBL/GenBank/DDBJ databases">
        <title>De novo assembly and phasing of dikaryotic genomes from two isolates of Puccinia coronata f. sp. avenae, the causal agent of oat crown rust.</title>
        <authorList>
            <person name="Miller M.E."/>
            <person name="Zhang Y."/>
            <person name="Omidvar V."/>
            <person name="Sperschneider J."/>
            <person name="Schwessinger B."/>
            <person name="Raley C."/>
            <person name="Palmer J.M."/>
            <person name="Garnica D."/>
            <person name="Upadhyaya N."/>
            <person name="Rathjen J."/>
            <person name="Taylor J.M."/>
            <person name="Park R.F."/>
            <person name="Dodds P.N."/>
            <person name="Hirsch C.D."/>
            <person name="Kianian S.F."/>
            <person name="Figueroa M."/>
        </authorList>
    </citation>
    <scope>NUCLEOTIDE SEQUENCE [LARGE SCALE GENOMIC DNA]</scope>
    <source>
        <strain evidence="2">12SD80</strain>
    </source>
</reference>
<protein>
    <submittedName>
        <fullName evidence="2">Uncharacterized protein</fullName>
    </submittedName>
</protein>
<dbReference type="EMBL" id="PGCI01000099">
    <property type="protein sequence ID" value="PLW40673.1"/>
    <property type="molecule type" value="Genomic_DNA"/>
</dbReference>
<organism evidence="2 3">
    <name type="scientific">Puccinia coronata f. sp. avenae</name>
    <dbReference type="NCBI Taxonomy" id="200324"/>
    <lineage>
        <taxon>Eukaryota</taxon>
        <taxon>Fungi</taxon>
        <taxon>Dikarya</taxon>
        <taxon>Basidiomycota</taxon>
        <taxon>Pucciniomycotina</taxon>
        <taxon>Pucciniomycetes</taxon>
        <taxon>Pucciniales</taxon>
        <taxon>Pucciniaceae</taxon>
        <taxon>Puccinia</taxon>
    </lineage>
</organism>
<accession>A0A2N5USF0</accession>
<dbReference type="AlphaFoldDB" id="A0A2N5USF0"/>
<dbReference type="Proteomes" id="UP000235392">
    <property type="component" value="Unassembled WGS sequence"/>
</dbReference>
<comment type="caution">
    <text evidence="2">The sequence shown here is derived from an EMBL/GenBank/DDBJ whole genome shotgun (WGS) entry which is preliminary data.</text>
</comment>
<feature type="signal peptide" evidence="1">
    <location>
        <begin position="1"/>
        <end position="15"/>
    </location>
</feature>
<proteinExistence type="predicted"/>
<evidence type="ECO:0000313" key="3">
    <source>
        <dbReference type="Proteomes" id="UP000235392"/>
    </source>
</evidence>
<name>A0A2N5USF0_9BASI</name>
<evidence type="ECO:0000313" key="2">
    <source>
        <dbReference type="EMBL" id="PLW40673.1"/>
    </source>
</evidence>
<evidence type="ECO:0000256" key="1">
    <source>
        <dbReference type="SAM" id="SignalP"/>
    </source>
</evidence>
<feature type="chain" id="PRO_5014730278" evidence="1">
    <location>
        <begin position="16"/>
        <end position="481"/>
    </location>
</feature>
<keyword evidence="1" id="KW-0732">Signal</keyword>